<comment type="similarity">
    <text evidence="1 5">Belongs to the DNA mismatch repair MutL/HexB family.</text>
</comment>
<keyword evidence="9" id="KW-1185">Reference proteome</keyword>
<evidence type="ECO:0000256" key="2">
    <source>
        <dbReference type="ARBA" id="ARBA00021975"/>
    </source>
</evidence>
<dbReference type="InterPro" id="IPR014790">
    <property type="entry name" value="MutL_C"/>
</dbReference>
<accession>A0A401XNN7</accession>
<dbReference type="Gene3D" id="3.30.230.10">
    <property type="match status" value="1"/>
</dbReference>
<dbReference type="SMART" id="SM01340">
    <property type="entry name" value="DNA_mis_repair"/>
    <property type="match status" value="1"/>
</dbReference>
<evidence type="ECO:0000256" key="4">
    <source>
        <dbReference type="ARBA" id="ARBA00023204"/>
    </source>
</evidence>
<dbReference type="GO" id="GO:0140664">
    <property type="term" value="F:ATP-dependent DNA damage sensor activity"/>
    <property type="evidence" value="ECO:0007669"/>
    <property type="project" value="InterPro"/>
</dbReference>
<keyword evidence="3 5" id="KW-0227">DNA damage</keyword>
<dbReference type="Pfam" id="PF13589">
    <property type="entry name" value="HATPase_c_3"/>
    <property type="match status" value="1"/>
</dbReference>
<dbReference type="GO" id="GO:0006298">
    <property type="term" value="P:mismatch repair"/>
    <property type="evidence" value="ECO:0007669"/>
    <property type="project" value="UniProtKB-UniRule"/>
</dbReference>
<name>A0A401XNN7_9FLAO</name>
<dbReference type="Gene3D" id="3.30.565.10">
    <property type="entry name" value="Histidine kinase-like ATPase, C-terminal domain"/>
    <property type="match status" value="1"/>
</dbReference>
<dbReference type="SUPFAM" id="SSF118116">
    <property type="entry name" value="DNA mismatch repair protein MutL"/>
    <property type="match status" value="1"/>
</dbReference>
<dbReference type="GO" id="GO:0016887">
    <property type="term" value="F:ATP hydrolysis activity"/>
    <property type="evidence" value="ECO:0007669"/>
    <property type="project" value="InterPro"/>
</dbReference>
<dbReference type="InterPro" id="IPR020568">
    <property type="entry name" value="Ribosomal_Su5_D2-typ_SF"/>
</dbReference>
<gene>
    <name evidence="5 8" type="primary">mutL</name>
    <name evidence="8" type="ORF">JCM31826_21130</name>
</gene>
<dbReference type="InterPro" id="IPR036890">
    <property type="entry name" value="HATPase_C_sf"/>
</dbReference>
<dbReference type="NCBIfam" id="TIGR00585">
    <property type="entry name" value="mutl"/>
    <property type="match status" value="1"/>
</dbReference>
<feature type="domain" description="DNA mismatch repair protein S5" evidence="7">
    <location>
        <begin position="210"/>
        <end position="328"/>
    </location>
</feature>
<evidence type="ECO:0000256" key="5">
    <source>
        <dbReference type="HAMAP-Rule" id="MF_00149"/>
    </source>
</evidence>
<dbReference type="InterPro" id="IPR037198">
    <property type="entry name" value="MutL_C_sf"/>
</dbReference>
<dbReference type="FunFam" id="3.30.565.10:FF:000003">
    <property type="entry name" value="DNA mismatch repair endonuclease MutL"/>
    <property type="match status" value="1"/>
</dbReference>
<evidence type="ECO:0000313" key="9">
    <source>
        <dbReference type="Proteomes" id="UP000286715"/>
    </source>
</evidence>
<dbReference type="InterPro" id="IPR014762">
    <property type="entry name" value="DNA_mismatch_repair_CS"/>
</dbReference>
<feature type="domain" description="MutL C-terminal dimerisation" evidence="6">
    <location>
        <begin position="432"/>
        <end position="573"/>
    </location>
</feature>
<dbReference type="SMART" id="SM00853">
    <property type="entry name" value="MutL_C"/>
    <property type="match status" value="1"/>
</dbReference>
<dbReference type="InterPro" id="IPR038973">
    <property type="entry name" value="MutL/Mlh/Pms-like"/>
</dbReference>
<dbReference type="InterPro" id="IPR042121">
    <property type="entry name" value="MutL_C_regsub"/>
</dbReference>
<dbReference type="OrthoDB" id="9763467at2"/>
<evidence type="ECO:0000256" key="1">
    <source>
        <dbReference type="ARBA" id="ARBA00006082"/>
    </source>
</evidence>
<dbReference type="SUPFAM" id="SSF55874">
    <property type="entry name" value="ATPase domain of HSP90 chaperone/DNA topoisomerase II/histidine kinase"/>
    <property type="match status" value="1"/>
</dbReference>
<evidence type="ECO:0000259" key="7">
    <source>
        <dbReference type="SMART" id="SM01340"/>
    </source>
</evidence>
<reference evidence="8 9" key="1">
    <citation type="submission" date="2018-11" db="EMBL/GenBank/DDBJ databases">
        <title>Schleiferia aggregans sp. nov., a moderately thermophilic heterotrophic bacterium isolated from microbial mats at a terrestrial hot spring.</title>
        <authorList>
            <person name="Iino T."/>
            <person name="Ohkuma M."/>
            <person name="Haruta S."/>
        </authorList>
    </citation>
    <scope>NUCLEOTIDE SEQUENCE [LARGE SCALE GENOMIC DNA]</scope>
    <source>
        <strain evidence="8 9">LA</strain>
    </source>
</reference>
<dbReference type="PANTHER" id="PTHR10073:SF12">
    <property type="entry name" value="DNA MISMATCH REPAIR PROTEIN MLH1"/>
    <property type="match status" value="1"/>
</dbReference>
<protein>
    <recommendedName>
        <fullName evidence="2 5">DNA mismatch repair protein MutL</fullName>
    </recommendedName>
</protein>
<dbReference type="PROSITE" id="PS00058">
    <property type="entry name" value="DNA_MISMATCH_REPAIR_1"/>
    <property type="match status" value="1"/>
</dbReference>
<dbReference type="Pfam" id="PF08676">
    <property type="entry name" value="MutL_C"/>
    <property type="match status" value="1"/>
</dbReference>
<dbReference type="InterPro" id="IPR020667">
    <property type="entry name" value="DNA_mismatch_repair_MutL"/>
</dbReference>
<dbReference type="InterPro" id="IPR042120">
    <property type="entry name" value="MutL_C_dimsub"/>
</dbReference>
<comment type="caution">
    <text evidence="8">The sequence shown here is derived from an EMBL/GenBank/DDBJ whole genome shotgun (WGS) entry which is preliminary data.</text>
</comment>
<dbReference type="PANTHER" id="PTHR10073">
    <property type="entry name" value="DNA MISMATCH REPAIR PROTEIN MLH, PMS, MUTL"/>
    <property type="match status" value="1"/>
</dbReference>
<dbReference type="Pfam" id="PF01119">
    <property type="entry name" value="DNA_mis_repair"/>
    <property type="match status" value="1"/>
</dbReference>
<keyword evidence="4 5" id="KW-0234">DNA repair</keyword>
<sequence length="614" mass="69810">MSTSVIKLLPDHIANQIAAGEVVQRPASVVKELLENSVDAGAIQITLLIEDAGKSLIKVIDNGCGISETDIRLAFERHATSKIRKAEDLFAITTMGFRGEALASIAAVSQVECVSKTPDSSTGTRLVIEGGKVKEQLPEASMTGTSIAVKNLFFNIPARRNFLKSDSVELRHIYEEFIRIALAHPDKRLKLVNNGTEIYNLLPGTHKQRIISIFGNKMADNLLQIREQTTVITISGFLTMPSVAKKIKGEQYFFINKRFVKNSYLHHAIMAAYEGLLQPETYPSYFVFIDIDPAEIDVNIHPTKTEIKFRDDRTVYHLLKAAARKTLGINAVSQPMDFDVERSIHIPFDETKTPKIPTIEVHPDYNPFTNPAPQGRSVEKIQVPTVNIPKNWEELYKIAALTKADVQNSDPPENDLIALTQQIEVSLHEETEIFQLFKKYIVYKRGSQVFIIHQQYAHERVLYENFQKSIRNRSILSQQMLIPVKIEFTPHEIEYLSKIKHLLSDFGFDFEWIGRNEIALYGMPVDLQIEHAEEIFKNLCQNLTEYSDAEEVINDVLCRQIAFVSAYRSGQILHQEAMARLVNELFKLENPAAGIRRKKTFIQLQSTDIDKWFN</sequence>
<dbReference type="SUPFAM" id="SSF54211">
    <property type="entry name" value="Ribosomal protein S5 domain 2-like"/>
    <property type="match status" value="1"/>
</dbReference>
<proteinExistence type="inferred from homology"/>
<evidence type="ECO:0000256" key="3">
    <source>
        <dbReference type="ARBA" id="ARBA00022763"/>
    </source>
</evidence>
<dbReference type="EMBL" id="BHZE01000029">
    <property type="protein sequence ID" value="GCD78631.1"/>
    <property type="molecule type" value="Genomic_DNA"/>
</dbReference>
<dbReference type="Proteomes" id="UP000286715">
    <property type="component" value="Unassembled WGS sequence"/>
</dbReference>
<dbReference type="CDD" id="cd00782">
    <property type="entry name" value="MutL_Trans"/>
    <property type="match status" value="1"/>
</dbReference>
<dbReference type="Gene3D" id="3.30.1370.100">
    <property type="entry name" value="MutL, C-terminal domain, regulatory subdomain"/>
    <property type="match status" value="1"/>
</dbReference>
<dbReference type="RefSeq" id="WP_124398684.1">
    <property type="nucleotide sequence ID" value="NZ_BHZE01000029.1"/>
</dbReference>
<dbReference type="GO" id="GO:0032300">
    <property type="term" value="C:mismatch repair complex"/>
    <property type="evidence" value="ECO:0007669"/>
    <property type="project" value="InterPro"/>
</dbReference>
<dbReference type="GO" id="GO:0030983">
    <property type="term" value="F:mismatched DNA binding"/>
    <property type="evidence" value="ECO:0007669"/>
    <property type="project" value="InterPro"/>
</dbReference>
<dbReference type="AlphaFoldDB" id="A0A401XNN7"/>
<comment type="function">
    <text evidence="5">This protein is involved in the repair of mismatches in DNA. It is required for dam-dependent methyl-directed DNA mismatch repair. May act as a 'molecular matchmaker', a protein that promotes the formation of a stable complex between two or more DNA-binding proteins in an ATP-dependent manner without itself being part of a final effector complex.</text>
</comment>
<dbReference type="InterPro" id="IPR014721">
    <property type="entry name" value="Ribsml_uS5_D2-typ_fold_subgr"/>
</dbReference>
<organism evidence="8 9">
    <name type="scientific">Thermaurantimonas aggregans</name>
    <dbReference type="NCBI Taxonomy" id="2173829"/>
    <lineage>
        <taxon>Bacteria</taxon>
        <taxon>Pseudomonadati</taxon>
        <taxon>Bacteroidota</taxon>
        <taxon>Flavobacteriia</taxon>
        <taxon>Flavobacteriales</taxon>
        <taxon>Schleiferiaceae</taxon>
        <taxon>Thermaurantimonas</taxon>
    </lineage>
</organism>
<evidence type="ECO:0000259" key="6">
    <source>
        <dbReference type="SMART" id="SM00853"/>
    </source>
</evidence>
<dbReference type="CDD" id="cd16926">
    <property type="entry name" value="HATPase_MutL-MLH-PMS-like"/>
    <property type="match status" value="1"/>
</dbReference>
<dbReference type="Gene3D" id="3.30.1540.20">
    <property type="entry name" value="MutL, C-terminal domain, dimerisation subdomain"/>
    <property type="match status" value="1"/>
</dbReference>
<dbReference type="HAMAP" id="MF_00149">
    <property type="entry name" value="DNA_mis_repair"/>
    <property type="match status" value="1"/>
</dbReference>
<dbReference type="InterPro" id="IPR002099">
    <property type="entry name" value="MutL/Mlh/PMS"/>
</dbReference>
<evidence type="ECO:0000313" key="8">
    <source>
        <dbReference type="EMBL" id="GCD78631.1"/>
    </source>
</evidence>
<dbReference type="GO" id="GO:0005524">
    <property type="term" value="F:ATP binding"/>
    <property type="evidence" value="ECO:0007669"/>
    <property type="project" value="InterPro"/>
</dbReference>
<dbReference type="InterPro" id="IPR013507">
    <property type="entry name" value="DNA_mismatch_S5_2-like"/>
</dbReference>